<feature type="transmembrane region" description="Helical" evidence="7">
    <location>
        <begin position="195"/>
        <end position="217"/>
    </location>
</feature>
<reference evidence="9 10" key="1">
    <citation type="submission" date="2022-03" db="EMBL/GenBank/DDBJ databases">
        <title>Complete genome analysis of Roseomonas KG 17.1 : a prolific producer of plant growth promoters.</title>
        <authorList>
            <person name="Saadouli I."/>
            <person name="Najjari A."/>
            <person name="Mosbah A."/>
            <person name="Ouzari H.I."/>
        </authorList>
    </citation>
    <scope>NUCLEOTIDE SEQUENCE [LARGE SCALE GENOMIC DNA]</scope>
    <source>
        <strain evidence="9 10">KG17-1</strain>
    </source>
</reference>
<keyword evidence="5 7" id="KW-1133">Transmembrane helix</keyword>
<feature type="transmembrane region" description="Helical" evidence="7">
    <location>
        <begin position="237"/>
        <end position="255"/>
    </location>
</feature>
<feature type="transmembrane region" description="Helical" evidence="7">
    <location>
        <begin position="396"/>
        <end position="417"/>
    </location>
</feature>
<dbReference type="PRINTS" id="PR00447">
    <property type="entry name" value="NATRESASSCMP"/>
</dbReference>
<feature type="transmembrane region" description="Helical" evidence="7">
    <location>
        <begin position="438"/>
        <end position="460"/>
    </location>
</feature>
<evidence type="ECO:0000256" key="2">
    <source>
        <dbReference type="ARBA" id="ARBA00022448"/>
    </source>
</evidence>
<organism evidence="9 10">
    <name type="scientific">Teichococcus vastitatis</name>
    <dbReference type="NCBI Taxonomy" id="2307076"/>
    <lineage>
        <taxon>Bacteria</taxon>
        <taxon>Pseudomonadati</taxon>
        <taxon>Pseudomonadota</taxon>
        <taxon>Alphaproteobacteria</taxon>
        <taxon>Acetobacterales</taxon>
        <taxon>Roseomonadaceae</taxon>
        <taxon>Roseomonas</taxon>
    </lineage>
</organism>
<evidence type="ECO:0000256" key="3">
    <source>
        <dbReference type="ARBA" id="ARBA00022692"/>
    </source>
</evidence>
<evidence type="ECO:0000256" key="8">
    <source>
        <dbReference type="SAM" id="MobiDB-lite"/>
    </source>
</evidence>
<evidence type="ECO:0000313" key="9">
    <source>
        <dbReference type="EMBL" id="MCI0752659.1"/>
    </source>
</evidence>
<dbReference type="NCBIfam" id="TIGR01197">
    <property type="entry name" value="nramp"/>
    <property type="match status" value="1"/>
</dbReference>
<feature type="transmembrane region" description="Helical" evidence="7">
    <location>
        <begin position="276"/>
        <end position="302"/>
    </location>
</feature>
<keyword evidence="2 7" id="KW-0813">Transport</keyword>
<comment type="subcellular location">
    <subcellularLocation>
        <location evidence="7">Cell membrane</location>
        <topology evidence="7">Multi-pass membrane protein</topology>
    </subcellularLocation>
    <subcellularLocation>
        <location evidence="1">Membrane</location>
        <topology evidence="1">Multi-pass membrane protein</topology>
    </subcellularLocation>
</comment>
<keyword evidence="3 7" id="KW-0812">Transmembrane</keyword>
<evidence type="ECO:0000256" key="5">
    <source>
        <dbReference type="ARBA" id="ARBA00022989"/>
    </source>
</evidence>
<dbReference type="PANTHER" id="PTHR11706">
    <property type="entry name" value="SOLUTE CARRIER PROTEIN FAMILY 11 MEMBER"/>
    <property type="match status" value="1"/>
</dbReference>
<feature type="transmembrane region" description="Helical" evidence="7">
    <location>
        <begin position="133"/>
        <end position="156"/>
    </location>
</feature>
<dbReference type="HAMAP" id="MF_00221">
    <property type="entry name" value="NRAMP"/>
    <property type="match status" value="1"/>
</dbReference>
<keyword evidence="7" id="KW-0406">Ion transport</keyword>
<proteinExistence type="inferred from homology"/>
<evidence type="ECO:0000256" key="4">
    <source>
        <dbReference type="ARBA" id="ARBA00022847"/>
    </source>
</evidence>
<keyword evidence="6 7" id="KW-0472">Membrane</keyword>
<keyword evidence="7" id="KW-1003">Cell membrane</keyword>
<evidence type="ECO:0000256" key="7">
    <source>
        <dbReference type="HAMAP-Rule" id="MF_00221"/>
    </source>
</evidence>
<comment type="caution">
    <text evidence="9">The sequence shown here is derived from an EMBL/GenBank/DDBJ whole genome shotgun (WGS) entry which is preliminary data.</text>
</comment>
<sequence>MPMDTTSADAARQDATGQEPDAGGPSGSPPVRLPSSLSEIHRSVSVPAAGSWIRRLLAFVGPGYMVAVGYMDPGNWATAIAGGSAFGYTLLWIALLSSLMAMLLQAICARLGIATGRDLAQLCRERFPKPVAYPLWLLAETAICATDLAEVIGTAIALQLLFGLPLLDGVLLTVLDTVLILWLQHKGVRWLEAFIIGMIALIAGCFIVQLVMADPVWGDVLRGYLPSSSVVGDRTQLYLALGILGATVMPHNLYLHTALVQSRAAKQDVEGQREAIRFAGIDSTVALVIALLINSSILILAASAFHTRGQTGVAEIGEAHALLAPLLGAAAPTLFAIALLACGLNSTVTATIAGQVVMEGFLRIRLPPALRRLITRMIAIIPAVVVTWLYGESGTARLLVLSQVILSLQLPFAVIPLMMFAGDRRRLGVLATPRWQMALGWASAALIVGLNVLMLSQALLD</sequence>
<name>A0ABS9W054_9PROT</name>
<comment type="similarity">
    <text evidence="7">Belongs to the NRAMP family.</text>
</comment>
<feature type="transmembrane region" description="Helical" evidence="7">
    <location>
        <begin position="162"/>
        <end position="183"/>
    </location>
</feature>
<evidence type="ECO:0000256" key="6">
    <source>
        <dbReference type="ARBA" id="ARBA00023136"/>
    </source>
</evidence>
<keyword evidence="10" id="KW-1185">Reference proteome</keyword>
<evidence type="ECO:0000256" key="1">
    <source>
        <dbReference type="ARBA" id="ARBA00004141"/>
    </source>
</evidence>
<dbReference type="InterPro" id="IPR001046">
    <property type="entry name" value="NRAMP_fam"/>
</dbReference>
<feature type="region of interest" description="Disordered" evidence="8">
    <location>
        <begin position="1"/>
        <end position="34"/>
    </location>
</feature>
<protein>
    <recommendedName>
        <fullName evidence="7">Divalent metal cation transporter MntH</fullName>
    </recommendedName>
</protein>
<keyword evidence="4 7" id="KW-0769">Symport</keyword>
<feature type="transmembrane region" description="Helical" evidence="7">
    <location>
        <begin position="322"/>
        <end position="352"/>
    </location>
</feature>
<dbReference type="PANTHER" id="PTHR11706:SF33">
    <property type="entry name" value="NATURAL RESISTANCE-ASSOCIATED MACROPHAGE PROTEIN 2"/>
    <property type="match status" value="1"/>
</dbReference>
<feature type="transmembrane region" description="Helical" evidence="7">
    <location>
        <begin position="52"/>
        <end position="71"/>
    </location>
</feature>
<dbReference type="NCBIfam" id="NF037982">
    <property type="entry name" value="Nramp_1"/>
    <property type="match status" value="1"/>
</dbReference>
<feature type="transmembrane region" description="Helical" evidence="7">
    <location>
        <begin position="373"/>
        <end position="390"/>
    </location>
</feature>
<dbReference type="EMBL" id="JALBUU010000004">
    <property type="protein sequence ID" value="MCI0752659.1"/>
    <property type="molecule type" value="Genomic_DNA"/>
</dbReference>
<accession>A0ABS9W054</accession>
<dbReference type="Pfam" id="PF01566">
    <property type="entry name" value="Nramp"/>
    <property type="match status" value="1"/>
</dbReference>
<gene>
    <name evidence="7" type="primary">mntH</name>
    <name evidence="9" type="ORF">MON41_02625</name>
</gene>
<evidence type="ECO:0000313" key="10">
    <source>
        <dbReference type="Proteomes" id="UP001201985"/>
    </source>
</evidence>
<dbReference type="Proteomes" id="UP001201985">
    <property type="component" value="Unassembled WGS sequence"/>
</dbReference>
<dbReference type="NCBIfam" id="NF001923">
    <property type="entry name" value="PRK00701.1"/>
    <property type="match status" value="1"/>
</dbReference>
<comment type="function">
    <text evidence="7">H(+)-stimulated, divalent metal cation uptake system.</text>
</comment>
<feature type="transmembrane region" description="Helical" evidence="7">
    <location>
        <begin position="91"/>
        <end position="113"/>
    </location>
</feature>